<proteinExistence type="predicted"/>
<organism evidence="3 4">
    <name type="scientific">Chaetoceros tenuissimus</name>
    <dbReference type="NCBI Taxonomy" id="426638"/>
    <lineage>
        <taxon>Eukaryota</taxon>
        <taxon>Sar</taxon>
        <taxon>Stramenopiles</taxon>
        <taxon>Ochrophyta</taxon>
        <taxon>Bacillariophyta</taxon>
        <taxon>Coscinodiscophyceae</taxon>
        <taxon>Chaetocerotophycidae</taxon>
        <taxon>Chaetocerotales</taxon>
        <taxon>Chaetocerotaceae</taxon>
        <taxon>Chaetoceros</taxon>
    </lineage>
</organism>
<protein>
    <submittedName>
        <fullName evidence="3">Uncharacterized protein</fullName>
    </submittedName>
</protein>
<dbReference type="PANTHER" id="PTHR41747">
    <property type="entry name" value="CHROMOSOME UNDETERMINED SCAFFOLD_128, WHOLE GENOME SHOTGUN SEQUENCE"/>
    <property type="match status" value="1"/>
</dbReference>
<dbReference type="EMBL" id="BLLK01000069">
    <property type="protein sequence ID" value="GFH60401.1"/>
    <property type="molecule type" value="Genomic_DNA"/>
</dbReference>
<feature type="region of interest" description="Disordered" evidence="2">
    <location>
        <begin position="66"/>
        <end position="87"/>
    </location>
</feature>
<feature type="coiled-coil region" evidence="1">
    <location>
        <begin position="212"/>
        <end position="239"/>
    </location>
</feature>
<dbReference type="AlphaFoldDB" id="A0AAD3D9K8"/>
<feature type="compositionally biased region" description="Acidic residues" evidence="2">
    <location>
        <begin position="149"/>
        <end position="161"/>
    </location>
</feature>
<evidence type="ECO:0000256" key="2">
    <source>
        <dbReference type="SAM" id="MobiDB-lite"/>
    </source>
</evidence>
<evidence type="ECO:0000256" key="1">
    <source>
        <dbReference type="SAM" id="Coils"/>
    </source>
</evidence>
<accession>A0AAD3D9K8</accession>
<feature type="compositionally biased region" description="Basic and acidic residues" evidence="2">
    <location>
        <begin position="110"/>
        <end position="148"/>
    </location>
</feature>
<dbReference type="PANTHER" id="PTHR41747:SF1">
    <property type="entry name" value="CHROMOSOME UNDETERMINED SCAFFOLD_128, WHOLE GENOME SHOTGUN SEQUENCE"/>
    <property type="match status" value="1"/>
</dbReference>
<dbReference type="Proteomes" id="UP001054902">
    <property type="component" value="Unassembled WGS sequence"/>
</dbReference>
<sequence length="371" mass="43429">MKNIFRKEGSDHTTSLSHKRQTSRHNINKEMNSYNGIMLCKRPLNGETIIKKPSICRTTPMKLKEKSTNNFWKPPNSSTTTETKKRQLGKRLNRNSGVLRKHKQWLKEMKEKRDEKYRIKEEEKQQKEDQKQQFMKRQAEKRQKARETDQEDENIENEIEIEGPKSNVGDKRSRPAWSLMEEDVQDLHEQEENELMEYVDDLDEDCDKYYDDMELKVLMEQVKERIRVLEREKGADENKLKRVLESEIASARNEVYNSSTFIENIPKGSNDRTCIEGNEIQSIADSIKSEGNSSILSIHSRNSLNALVAREKDKLSTKKIQSDTKLESISESGEKNLKLPLEVVHQEDNGTRIKETKNLNKLPFKHRNPAL</sequence>
<evidence type="ECO:0000313" key="4">
    <source>
        <dbReference type="Proteomes" id="UP001054902"/>
    </source>
</evidence>
<reference evidence="3 4" key="1">
    <citation type="journal article" date="2021" name="Sci. Rep.">
        <title>The genome of the diatom Chaetoceros tenuissimus carries an ancient integrated fragment of an extant virus.</title>
        <authorList>
            <person name="Hongo Y."/>
            <person name="Kimura K."/>
            <person name="Takaki Y."/>
            <person name="Yoshida Y."/>
            <person name="Baba S."/>
            <person name="Kobayashi G."/>
            <person name="Nagasaki K."/>
            <person name="Hano T."/>
            <person name="Tomaru Y."/>
        </authorList>
    </citation>
    <scope>NUCLEOTIDE SEQUENCE [LARGE SCALE GENOMIC DNA]</scope>
    <source>
        <strain evidence="3 4">NIES-3715</strain>
    </source>
</reference>
<keyword evidence="1" id="KW-0175">Coiled coil</keyword>
<feature type="region of interest" description="Disordered" evidence="2">
    <location>
        <begin position="110"/>
        <end position="173"/>
    </location>
</feature>
<keyword evidence="4" id="KW-1185">Reference proteome</keyword>
<evidence type="ECO:0000313" key="3">
    <source>
        <dbReference type="EMBL" id="GFH60401.1"/>
    </source>
</evidence>
<comment type="caution">
    <text evidence="3">The sequence shown here is derived from an EMBL/GenBank/DDBJ whole genome shotgun (WGS) entry which is preliminary data.</text>
</comment>
<name>A0AAD3D9K8_9STRA</name>
<gene>
    <name evidence="3" type="ORF">CTEN210_16877</name>
</gene>
<feature type="compositionally biased region" description="Basic and acidic residues" evidence="2">
    <location>
        <begin position="1"/>
        <end position="11"/>
    </location>
</feature>
<feature type="compositionally biased region" description="Polar residues" evidence="2">
    <location>
        <begin position="68"/>
        <end position="81"/>
    </location>
</feature>
<feature type="region of interest" description="Disordered" evidence="2">
    <location>
        <begin position="1"/>
        <end position="23"/>
    </location>
</feature>